<dbReference type="Proteomes" id="UP001497516">
    <property type="component" value="Chromosome 9"/>
</dbReference>
<organism evidence="2 3">
    <name type="scientific">Linum trigynum</name>
    <dbReference type="NCBI Taxonomy" id="586398"/>
    <lineage>
        <taxon>Eukaryota</taxon>
        <taxon>Viridiplantae</taxon>
        <taxon>Streptophyta</taxon>
        <taxon>Embryophyta</taxon>
        <taxon>Tracheophyta</taxon>
        <taxon>Spermatophyta</taxon>
        <taxon>Magnoliopsida</taxon>
        <taxon>eudicotyledons</taxon>
        <taxon>Gunneridae</taxon>
        <taxon>Pentapetalae</taxon>
        <taxon>rosids</taxon>
        <taxon>fabids</taxon>
        <taxon>Malpighiales</taxon>
        <taxon>Linaceae</taxon>
        <taxon>Linum</taxon>
    </lineage>
</organism>
<evidence type="ECO:0000313" key="3">
    <source>
        <dbReference type="Proteomes" id="UP001497516"/>
    </source>
</evidence>
<dbReference type="AlphaFoldDB" id="A0AAV2GME0"/>
<dbReference type="EMBL" id="OZ034822">
    <property type="protein sequence ID" value="CAL1411839.1"/>
    <property type="molecule type" value="Genomic_DNA"/>
</dbReference>
<sequence length="113" mass="12202">MHTEAEGLATQNKEQEVVDVVIEHRAGKEIDTTMGAQTPSPRSGLVDKDGFTLVVNRKQKQKVWVGTGSGSKEIPNYNARSSGSQHRASIGTRPVLNCPPSPPKGRGRGRKRG</sequence>
<feature type="compositionally biased region" description="Polar residues" evidence="1">
    <location>
        <begin position="78"/>
        <end position="87"/>
    </location>
</feature>
<proteinExistence type="predicted"/>
<gene>
    <name evidence="2" type="ORF">LTRI10_LOCUS51173</name>
</gene>
<name>A0AAV2GME0_9ROSI</name>
<accession>A0AAV2GME0</accession>
<evidence type="ECO:0000313" key="2">
    <source>
        <dbReference type="EMBL" id="CAL1411839.1"/>
    </source>
</evidence>
<keyword evidence="3" id="KW-1185">Reference proteome</keyword>
<protein>
    <submittedName>
        <fullName evidence="2">Uncharacterized protein</fullName>
    </submittedName>
</protein>
<feature type="region of interest" description="Disordered" evidence="1">
    <location>
        <begin position="64"/>
        <end position="113"/>
    </location>
</feature>
<evidence type="ECO:0000256" key="1">
    <source>
        <dbReference type="SAM" id="MobiDB-lite"/>
    </source>
</evidence>
<reference evidence="2 3" key="1">
    <citation type="submission" date="2024-04" db="EMBL/GenBank/DDBJ databases">
        <authorList>
            <person name="Fracassetti M."/>
        </authorList>
    </citation>
    <scope>NUCLEOTIDE SEQUENCE [LARGE SCALE GENOMIC DNA]</scope>
</reference>